<dbReference type="EMBL" id="FYEW01000001">
    <property type="protein sequence ID" value="SNC65366.1"/>
    <property type="molecule type" value="Genomic_DNA"/>
</dbReference>
<proteinExistence type="predicted"/>
<dbReference type="GO" id="GO:0016020">
    <property type="term" value="C:membrane"/>
    <property type="evidence" value="ECO:0007669"/>
    <property type="project" value="InterPro"/>
</dbReference>
<dbReference type="PANTHER" id="PTHR46580">
    <property type="entry name" value="SENSOR KINASE-RELATED"/>
    <property type="match status" value="1"/>
</dbReference>
<evidence type="ECO:0000259" key="3">
    <source>
        <dbReference type="Pfam" id="PF01833"/>
    </source>
</evidence>
<dbReference type="Gene3D" id="2.60.40.3440">
    <property type="match status" value="1"/>
</dbReference>
<dbReference type="InterPro" id="IPR014756">
    <property type="entry name" value="Ig_E-set"/>
</dbReference>
<feature type="domain" description="IPT/TIG" evidence="3">
    <location>
        <begin position="618"/>
        <end position="693"/>
    </location>
</feature>
<dbReference type="SUPFAM" id="SSF81296">
    <property type="entry name" value="E set domains"/>
    <property type="match status" value="1"/>
</dbReference>
<dbReference type="Pfam" id="PF17963">
    <property type="entry name" value="Big_9"/>
    <property type="match status" value="1"/>
</dbReference>
<feature type="chain" id="PRO_5012374729" evidence="2">
    <location>
        <begin position="24"/>
        <end position="801"/>
    </location>
</feature>
<dbReference type="Pfam" id="PF13517">
    <property type="entry name" value="FG-GAP_3"/>
    <property type="match status" value="3"/>
</dbReference>
<dbReference type="InterPro" id="IPR028994">
    <property type="entry name" value="Integrin_alpha_N"/>
</dbReference>
<keyword evidence="1 2" id="KW-0732">Signal</keyword>
<feature type="domain" description="Secretion system C-terminal sorting" evidence="4">
    <location>
        <begin position="723"/>
        <end position="794"/>
    </location>
</feature>
<evidence type="ECO:0000256" key="1">
    <source>
        <dbReference type="ARBA" id="ARBA00022729"/>
    </source>
</evidence>
<name>A0A212THR4_9BACT</name>
<dbReference type="PANTHER" id="PTHR46580:SF2">
    <property type="entry name" value="MAM DOMAIN-CONTAINING PROTEIN"/>
    <property type="match status" value="1"/>
</dbReference>
<reference evidence="6" key="1">
    <citation type="submission" date="2017-06" db="EMBL/GenBank/DDBJ databases">
        <authorList>
            <person name="Varghese N."/>
            <person name="Submissions S."/>
        </authorList>
    </citation>
    <scope>NUCLEOTIDE SEQUENCE [LARGE SCALE GENOMIC DNA]</scope>
    <source>
        <strain evidence="6">DSM 11116</strain>
    </source>
</reference>
<dbReference type="InterPro" id="IPR013783">
    <property type="entry name" value="Ig-like_fold"/>
</dbReference>
<evidence type="ECO:0000259" key="4">
    <source>
        <dbReference type="Pfam" id="PF18962"/>
    </source>
</evidence>
<dbReference type="Pfam" id="PF01839">
    <property type="entry name" value="FG-GAP"/>
    <property type="match status" value="1"/>
</dbReference>
<accession>A0A212THR4</accession>
<dbReference type="SUPFAM" id="SSF49313">
    <property type="entry name" value="Cadherin-like"/>
    <property type="match status" value="1"/>
</dbReference>
<keyword evidence="6" id="KW-1185">Reference proteome</keyword>
<feature type="signal peptide" evidence="2">
    <location>
        <begin position="1"/>
        <end position="23"/>
    </location>
</feature>
<evidence type="ECO:0000313" key="6">
    <source>
        <dbReference type="Proteomes" id="UP000198131"/>
    </source>
</evidence>
<protein>
    <submittedName>
        <fullName evidence="5">Por secretion system C-terminal sorting domain-containing protein</fullName>
    </submittedName>
</protein>
<gene>
    <name evidence="5" type="ORF">SAMN06265337_1273</name>
</gene>
<dbReference type="RefSeq" id="WP_245815290.1">
    <property type="nucleotide sequence ID" value="NZ_FYEW01000001.1"/>
</dbReference>
<dbReference type="Pfam" id="PF18962">
    <property type="entry name" value="Por_Secre_tail"/>
    <property type="match status" value="1"/>
</dbReference>
<dbReference type="InterPro" id="IPR013517">
    <property type="entry name" value="FG-GAP"/>
</dbReference>
<dbReference type="GO" id="GO:0005509">
    <property type="term" value="F:calcium ion binding"/>
    <property type="evidence" value="ECO:0007669"/>
    <property type="project" value="InterPro"/>
</dbReference>
<dbReference type="SUPFAM" id="SSF69318">
    <property type="entry name" value="Integrin alpha N-terminal domain"/>
    <property type="match status" value="2"/>
</dbReference>
<dbReference type="Gene3D" id="2.60.40.10">
    <property type="entry name" value="Immunoglobulins"/>
    <property type="match status" value="2"/>
</dbReference>
<dbReference type="AlphaFoldDB" id="A0A212THR4"/>
<sequence>MQHYFTRFLLLLLAVCLLQPSSAELLRFETEAQKASTTQVGISGISVPLKWLEPAKTTEHVSRPSVPSSNSFSLPFAYAYPVAVSTATGSGNFGGGSNVPVGGNPNSVRVGDVDGDGDLDLLTANGNSGSVSVRLNGGIGGFSGGSDLPIIECFSVCVGDVDGDGDLDLLAPSYSSSTVSVRLNDGVGSFSGGSDVPTGRSPASVAVGDVDGDGDLDLLTPNTNGGSVSVRLNDGVGGFSGGSDVPVGNNPSSIVVRDLDGDGDLDLLTADYSYDIVKVRLNDGSGSFSGGSNVPISGGPISVAVGDVDMDGDLDFLTANYFNRTVSVRLNDGSGGFSGGSNVPMANYVRSVAVGDVDGDGDLDLLAAFEGSNMVSVQLNNGSGGFREGSYVPVGTYPSSVCVGDVDGDGDLDLLTANTGSGSVSVRLNLPPNNAPVANAQNVSTAEDVAKDITLSGTDADGNALTYSIDTPPVHGTLSGTGATRTYTPNTNYNGSDSFTFTVSDGILTSVPATVSVTITAVNDAPVLAGVPASASIPRQVLYSFTASATDVEGSALMFSLQGAPAGASINSTTGALSWTPSASQAGASYTFAVRVTDGSLTASQNTTLTVLKSVPVPSINSFAPSSGPVGTSVLLTGVNFEGTSGVTFNGVRAAYKVQDATSILTMVPPGAKTGKITVTAPGGTATSKGQFKVTAGTALMATQTQLAYGEVVQGEMALQASPNPFRDRISLRFSLAEEQAYELRVYDLRGALVQVLRSGSSPAGQLQEVEWDASTCAEGLYLIHLNSAGRSQNLKVLLTR</sequence>
<dbReference type="Proteomes" id="UP000198131">
    <property type="component" value="Unassembled WGS sequence"/>
</dbReference>
<dbReference type="Pfam" id="PF05345">
    <property type="entry name" value="He_PIG"/>
    <property type="match status" value="1"/>
</dbReference>
<evidence type="ECO:0000313" key="5">
    <source>
        <dbReference type="EMBL" id="SNC65366.1"/>
    </source>
</evidence>
<dbReference type="NCBIfam" id="TIGR04183">
    <property type="entry name" value="Por_Secre_tail"/>
    <property type="match status" value="1"/>
</dbReference>
<evidence type="ECO:0000256" key="2">
    <source>
        <dbReference type="SAM" id="SignalP"/>
    </source>
</evidence>
<dbReference type="Gene3D" id="2.130.10.130">
    <property type="entry name" value="Integrin alpha, N-terminal"/>
    <property type="match status" value="1"/>
</dbReference>
<organism evidence="5 6">
    <name type="scientific">Hymenobacter gelipurpurascens</name>
    <dbReference type="NCBI Taxonomy" id="89968"/>
    <lineage>
        <taxon>Bacteria</taxon>
        <taxon>Pseudomonadati</taxon>
        <taxon>Bacteroidota</taxon>
        <taxon>Cytophagia</taxon>
        <taxon>Cytophagales</taxon>
        <taxon>Hymenobacteraceae</taxon>
        <taxon>Hymenobacter</taxon>
    </lineage>
</organism>
<dbReference type="Pfam" id="PF01833">
    <property type="entry name" value="TIG"/>
    <property type="match status" value="1"/>
</dbReference>
<dbReference type="InterPro" id="IPR026444">
    <property type="entry name" value="Secre_tail"/>
</dbReference>
<dbReference type="InterPro" id="IPR002909">
    <property type="entry name" value="IPT_dom"/>
</dbReference>
<dbReference type="InterPro" id="IPR015919">
    <property type="entry name" value="Cadherin-like_sf"/>
</dbReference>